<keyword evidence="2 6" id="KW-0645">Protease</keyword>
<dbReference type="GO" id="GO:0004198">
    <property type="term" value="F:calcium-dependent cysteine-type endopeptidase activity"/>
    <property type="evidence" value="ECO:0007669"/>
    <property type="project" value="InterPro"/>
</dbReference>
<feature type="compositionally biased region" description="Basic and acidic residues" evidence="7">
    <location>
        <begin position="572"/>
        <end position="592"/>
    </location>
</feature>
<comment type="caution">
    <text evidence="9">The sequence shown here is derived from an EMBL/GenBank/DDBJ whole genome shotgun (WGS) entry which is preliminary data.</text>
</comment>
<feature type="compositionally biased region" description="Acidic residues" evidence="7">
    <location>
        <begin position="654"/>
        <end position="697"/>
    </location>
</feature>
<dbReference type="PROSITE" id="PS50203">
    <property type="entry name" value="CALPAIN_CAT"/>
    <property type="match status" value="1"/>
</dbReference>
<feature type="compositionally biased region" description="Acidic residues" evidence="7">
    <location>
        <begin position="741"/>
        <end position="757"/>
    </location>
</feature>
<evidence type="ECO:0000313" key="9">
    <source>
        <dbReference type="EMBL" id="PWW77978.1"/>
    </source>
</evidence>
<proteinExistence type="inferred from homology"/>
<dbReference type="InterPro" id="IPR001300">
    <property type="entry name" value="Peptidase_C2_calpain_cat"/>
</dbReference>
<dbReference type="InterPro" id="IPR038765">
    <property type="entry name" value="Papain-like_cys_pep_sf"/>
</dbReference>
<accession>A0A317SUB5</accession>
<dbReference type="Gene3D" id="3.90.70.10">
    <property type="entry name" value="Cysteine proteinases"/>
    <property type="match status" value="1"/>
</dbReference>
<evidence type="ECO:0000256" key="6">
    <source>
        <dbReference type="PROSITE-ProRule" id="PRU00239"/>
    </source>
</evidence>
<evidence type="ECO:0000256" key="4">
    <source>
        <dbReference type="ARBA" id="ARBA00022807"/>
    </source>
</evidence>
<feature type="domain" description="Calpain catalytic" evidence="8">
    <location>
        <begin position="125"/>
        <end position="410"/>
    </location>
</feature>
<dbReference type="STRING" id="42249.A0A317SUB5"/>
<dbReference type="SMART" id="SM00230">
    <property type="entry name" value="CysPc"/>
    <property type="match status" value="1"/>
</dbReference>
<feature type="active site" evidence="5 6">
    <location>
        <position position="334"/>
    </location>
</feature>
<keyword evidence="3 6" id="KW-0378">Hydrolase</keyword>
<evidence type="ECO:0000256" key="5">
    <source>
        <dbReference type="PIRSR" id="PIRSR622684-1"/>
    </source>
</evidence>
<protein>
    <submittedName>
        <fullName evidence="9">Cysteine proteinase</fullName>
    </submittedName>
</protein>
<evidence type="ECO:0000256" key="2">
    <source>
        <dbReference type="ARBA" id="ARBA00022670"/>
    </source>
</evidence>
<dbReference type="GO" id="GO:0006508">
    <property type="term" value="P:proteolysis"/>
    <property type="evidence" value="ECO:0007669"/>
    <property type="project" value="UniProtKB-KW"/>
</dbReference>
<name>A0A317SUB5_9PEZI</name>
<dbReference type="Pfam" id="PF00648">
    <property type="entry name" value="Peptidase_C2"/>
    <property type="match status" value="1"/>
</dbReference>
<dbReference type="PANTHER" id="PTHR10183">
    <property type="entry name" value="CALPAIN"/>
    <property type="match status" value="1"/>
</dbReference>
<evidence type="ECO:0000256" key="3">
    <source>
        <dbReference type="ARBA" id="ARBA00022801"/>
    </source>
</evidence>
<comment type="similarity">
    <text evidence="1">Belongs to the peptidase C2 family.</text>
</comment>
<dbReference type="PRINTS" id="PR00704">
    <property type="entry name" value="CALPAIN"/>
</dbReference>
<feature type="region of interest" description="Disordered" evidence="7">
    <location>
        <begin position="1"/>
        <end position="35"/>
    </location>
</feature>
<reference evidence="9 10" key="1">
    <citation type="submission" date="2018-03" db="EMBL/GenBank/DDBJ databases">
        <title>Genomes of Pezizomycetes fungi and the evolution of truffles.</title>
        <authorList>
            <person name="Murat C."/>
            <person name="Payen T."/>
            <person name="Noel B."/>
            <person name="Kuo A."/>
            <person name="Martin F.M."/>
        </authorList>
    </citation>
    <scope>NUCLEOTIDE SEQUENCE [LARGE SCALE GENOMIC DNA]</scope>
    <source>
        <strain evidence="9">091103-1</strain>
    </source>
</reference>
<evidence type="ECO:0000259" key="8">
    <source>
        <dbReference type="PROSITE" id="PS50203"/>
    </source>
</evidence>
<evidence type="ECO:0000256" key="1">
    <source>
        <dbReference type="ARBA" id="ARBA00007623"/>
    </source>
</evidence>
<organism evidence="9 10">
    <name type="scientific">Tuber magnatum</name>
    <name type="common">white Piedmont truffle</name>
    <dbReference type="NCBI Taxonomy" id="42249"/>
    <lineage>
        <taxon>Eukaryota</taxon>
        <taxon>Fungi</taxon>
        <taxon>Dikarya</taxon>
        <taxon>Ascomycota</taxon>
        <taxon>Pezizomycotina</taxon>
        <taxon>Pezizomycetes</taxon>
        <taxon>Pezizales</taxon>
        <taxon>Tuberaceae</taxon>
        <taxon>Tuber</taxon>
    </lineage>
</organism>
<feature type="region of interest" description="Disordered" evidence="7">
    <location>
        <begin position="572"/>
        <end position="699"/>
    </location>
</feature>
<sequence>MSTATAAKRKEPKDKDIKKTDETSTATAEDTSAPKSRTILPKNKLADAAAAHLAHGAAKSITATQGFQDAVEHCKEKVAKIAKECRSANRKYRDFHFDLRNDGRYCLDGLTEDLQSELHPAGVARVEEIFDTPKFFKDGVSAGRFARAATTTGDCWFLAAVTTITNVSGLVEKLCVARDEQVGVYGFIFMRDGEWISTIVDDQLYLNTREYHDADWHVKAQFSGKEKEYNQTFAKGSKALSFAKCEDKNETWLPLLEKAYAKAHGDYGAIEGGWTGEAVEDLTGGVTSEVYTCDILDKDRFWNEELILANKDFLFAAGLLGNVAVERSGILSGHAYSVLKAREVNGKRFVLIRNPWGCTEWTGPWSDGSKEWTSEWMTLLEHRFGDDGAFWMSYDDFLHRFSQIDRTRLFDPSWTVTNRWAQVPVPWAMEYSPTRFEVNVTAKGPVVIVLSQLDYRYFRGLAGQFSFNLHFRIHKEDETEYITRSRSNVGMSRSVNAELELEPGKYTVIFKITGEKDRAAPTKDKVVRKTKKYNRRKFLQIGMSCDLAFARATTEPEDEEVITEMAARAKKKEKERAAKAKADGANPAEHEGAGSGWGAGVGAVRQKAQPGKRPGRGTRSGSGPNKPSPIPDSKVKGMRSSKPGMRAGFREGEAADEAAEGEEEDEKGEEGEEEEEGEGEEGEEAEDDDSDDDEENYWDAVACVGLRVYAQDKELTVEIVHAAEEDSDALDQDDPAKDAAGEAEDDYEDDSDSEEGE</sequence>
<keyword evidence="10" id="KW-1185">Reference proteome</keyword>
<dbReference type="SUPFAM" id="SSF54001">
    <property type="entry name" value="Cysteine proteinases"/>
    <property type="match status" value="1"/>
</dbReference>
<feature type="region of interest" description="Disordered" evidence="7">
    <location>
        <begin position="723"/>
        <end position="757"/>
    </location>
</feature>
<dbReference type="OrthoDB" id="424753at2759"/>
<dbReference type="Proteomes" id="UP000246991">
    <property type="component" value="Unassembled WGS sequence"/>
</dbReference>
<dbReference type="PANTHER" id="PTHR10183:SF379">
    <property type="entry name" value="CALPAIN-5"/>
    <property type="match status" value="1"/>
</dbReference>
<dbReference type="CDD" id="cd00044">
    <property type="entry name" value="CysPc"/>
    <property type="match status" value="1"/>
</dbReference>
<dbReference type="EMBL" id="PYWC01000018">
    <property type="protein sequence ID" value="PWW77978.1"/>
    <property type="molecule type" value="Genomic_DNA"/>
</dbReference>
<evidence type="ECO:0000313" key="10">
    <source>
        <dbReference type="Proteomes" id="UP000246991"/>
    </source>
</evidence>
<dbReference type="AlphaFoldDB" id="A0A317SUB5"/>
<evidence type="ECO:0000256" key="7">
    <source>
        <dbReference type="SAM" id="MobiDB-lite"/>
    </source>
</evidence>
<dbReference type="InterPro" id="IPR022684">
    <property type="entry name" value="Calpain_cysteine_protease"/>
</dbReference>
<keyword evidence="4 6" id="KW-0788">Thiol protease</keyword>
<gene>
    <name evidence="9" type="ORF">C7212DRAFT_356701</name>
</gene>
<feature type="active site" evidence="5 6">
    <location>
        <position position="155"/>
    </location>
</feature>
<feature type="active site" evidence="5 6">
    <location>
        <position position="354"/>
    </location>
</feature>
<feature type="compositionally biased region" description="Basic and acidic residues" evidence="7">
    <location>
        <begin position="8"/>
        <end position="22"/>
    </location>
</feature>